<dbReference type="GO" id="GO:0009236">
    <property type="term" value="P:cobalamin biosynthetic process"/>
    <property type="evidence" value="ECO:0007669"/>
    <property type="project" value="UniProtKB-UniRule"/>
</dbReference>
<evidence type="ECO:0000256" key="3">
    <source>
        <dbReference type="ARBA" id="ARBA00006263"/>
    </source>
</evidence>
<comment type="function">
    <text evidence="9">Converts cobyric acid to cobinamide by the addition of aminopropanol on the F carboxylic group.</text>
</comment>
<comment type="similarity">
    <text evidence="3 9">Belongs to the CobD/CbiB family.</text>
</comment>
<dbReference type="GO" id="GO:0015420">
    <property type="term" value="F:ABC-type vitamin B12 transporter activity"/>
    <property type="evidence" value="ECO:0007669"/>
    <property type="project" value="UniProtKB-UniRule"/>
</dbReference>
<dbReference type="OrthoDB" id="9811967at2"/>
<protein>
    <recommendedName>
        <fullName evidence="9">Cobalamin biosynthesis protein CobD</fullName>
    </recommendedName>
</protein>
<dbReference type="HAMAP" id="MF_00024">
    <property type="entry name" value="CobD_CbiB"/>
    <property type="match status" value="1"/>
</dbReference>
<evidence type="ECO:0000256" key="7">
    <source>
        <dbReference type="ARBA" id="ARBA00022989"/>
    </source>
</evidence>
<organism evidence="10 11">
    <name type="scientific">Minwuia thermotolerans</name>
    <dbReference type="NCBI Taxonomy" id="2056226"/>
    <lineage>
        <taxon>Bacteria</taxon>
        <taxon>Pseudomonadati</taxon>
        <taxon>Pseudomonadota</taxon>
        <taxon>Alphaproteobacteria</taxon>
        <taxon>Minwuiales</taxon>
        <taxon>Minwuiaceae</taxon>
        <taxon>Minwuia</taxon>
    </lineage>
</organism>
<name>A0A2M9FWI4_9PROT</name>
<dbReference type="UniPathway" id="UPA00148"/>
<comment type="caution">
    <text evidence="9">Lacks conserved residue(s) required for the propagation of feature annotation.</text>
</comment>
<dbReference type="RefSeq" id="WP_109795646.1">
    <property type="nucleotide sequence ID" value="NZ_PHIG01000054.1"/>
</dbReference>
<gene>
    <name evidence="9" type="primary">cobD</name>
    <name evidence="10" type="ORF">CVT23_20285</name>
</gene>
<evidence type="ECO:0000256" key="6">
    <source>
        <dbReference type="ARBA" id="ARBA00022692"/>
    </source>
</evidence>
<comment type="pathway">
    <text evidence="2 9">Cofactor biosynthesis; adenosylcobalamin biosynthesis.</text>
</comment>
<sequence>MIDPGHILLLLAIALALDAALGEPEWLWSRIMHPIVAAGRVIGWLDWRLNRPSDAPRQQKIAGIMATALIVAGSVMLGLALEALPLADIIAAVSAAILISHRSLMNHVGDVARGLDRGLDEGRAAVGRIVGRNPQSLDEAGVARAAVESGAENFSDGVIAPAFWFIVGGLPGLIAYKAVNTADSMIGHRNTRYRDFGWAAARLDDAMNYIPARLTAALFALADLKLRGLKAAIRDARGHRSPNAGWPEAAAAKILGLALAGPRTYAGQFIDDPWMNPEGRQAATPRDIRESLDLYWRAWAILLAFAILGALVL</sequence>
<feature type="transmembrane region" description="Helical" evidence="9">
    <location>
        <begin position="294"/>
        <end position="312"/>
    </location>
</feature>
<dbReference type="Proteomes" id="UP000229498">
    <property type="component" value="Unassembled WGS sequence"/>
</dbReference>
<proteinExistence type="inferred from homology"/>
<feature type="transmembrane region" description="Helical" evidence="9">
    <location>
        <begin position="61"/>
        <end position="80"/>
    </location>
</feature>
<evidence type="ECO:0000256" key="5">
    <source>
        <dbReference type="ARBA" id="ARBA00022573"/>
    </source>
</evidence>
<keyword evidence="6 9" id="KW-0812">Transmembrane</keyword>
<keyword evidence="7 9" id="KW-1133">Transmembrane helix</keyword>
<dbReference type="GO" id="GO:0005886">
    <property type="term" value="C:plasma membrane"/>
    <property type="evidence" value="ECO:0007669"/>
    <property type="project" value="UniProtKB-SubCell"/>
</dbReference>
<keyword evidence="5 9" id="KW-0169">Cobalamin biosynthesis</keyword>
<evidence type="ECO:0000313" key="11">
    <source>
        <dbReference type="Proteomes" id="UP000229498"/>
    </source>
</evidence>
<reference evidence="10 11" key="1">
    <citation type="submission" date="2017-11" db="EMBL/GenBank/DDBJ databases">
        <title>Draft genome sequence of Rhizobiales bacterium SY3-13.</title>
        <authorList>
            <person name="Sun C."/>
        </authorList>
    </citation>
    <scope>NUCLEOTIDE SEQUENCE [LARGE SCALE GENOMIC DNA]</scope>
    <source>
        <strain evidence="10 11">SY3-13</strain>
    </source>
</reference>
<dbReference type="PANTHER" id="PTHR34308:SF1">
    <property type="entry name" value="COBALAMIN BIOSYNTHESIS PROTEIN CBIB"/>
    <property type="match status" value="1"/>
</dbReference>
<evidence type="ECO:0000256" key="9">
    <source>
        <dbReference type="HAMAP-Rule" id="MF_00024"/>
    </source>
</evidence>
<evidence type="ECO:0000256" key="1">
    <source>
        <dbReference type="ARBA" id="ARBA00004651"/>
    </source>
</evidence>
<comment type="caution">
    <text evidence="10">The sequence shown here is derived from an EMBL/GenBank/DDBJ whole genome shotgun (WGS) entry which is preliminary data.</text>
</comment>
<dbReference type="Pfam" id="PF03186">
    <property type="entry name" value="CobD_Cbib"/>
    <property type="match status" value="1"/>
</dbReference>
<dbReference type="GO" id="GO:0048472">
    <property type="term" value="F:threonine-phosphate decarboxylase activity"/>
    <property type="evidence" value="ECO:0007669"/>
    <property type="project" value="InterPro"/>
</dbReference>
<dbReference type="InterPro" id="IPR004485">
    <property type="entry name" value="Cobalamin_biosynth_CobD/CbiB"/>
</dbReference>
<evidence type="ECO:0000256" key="2">
    <source>
        <dbReference type="ARBA" id="ARBA00004953"/>
    </source>
</evidence>
<dbReference type="EMBL" id="PHIG01000054">
    <property type="protein sequence ID" value="PJK27821.1"/>
    <property type="molecule type" value="Genomic_DNA"/>
</dbReference>
<keyword evidence="11" id="KW-1185">Reference proteome</keyword>
<evidence type="ECO:0000313" key="10">
    <source>
        <dbReference type="EMBL" id="PJK27821.1"/>
    </source>
</evidence>
<accession>A0A2M9FWI4</accession>
<keyword evidence="8 9" id="KW-0472">Membrane</keyword>
<dbReference type="AlphaFoldDB" id="A0A2M9FWI4"/>
<evidence type="ECO:0000256" key="4">
    <source>
        <dbReference type="ARBA" id="ARBA00022475"/>
    </source>
</evidence>
<dbReference type="PANTHER" id="PTHR34308">
    <property type="entry name" value="COBALAMIN BIOSYNTHESIS PROTEIN CBIB"/>
    <property type="match status" value="1"/>
</dbReference>
<evidence type="ECO:0000256" key="8">
    <source>
        <dbReference type="ARBA" id="ARBA00023136"/>
    </source>
</evidence>
<dbReference type="NCBIfam" id="TIGR00380">
    <property type="entry name" value="cobal_cbiB"/>
    <property type="match status" value="1"/>
</dbReference>
<keyword evidence="4 9" id="KW-1003">Cell membrane</keyword>
<comment type="subcellular location">
    <subcellularLocation>
        <location evidence="1 9">Cell membrane</location>
        <topology evidence="1 9">Multi-pass membrane protein</topology>
    </subcellularLocation>
</comment>